<keyword evidence="12" id="KW-0472">Membrane</keyword>
<evidence type="ECO:0000256" key="3">
    <source>
        <dbReference type="ARBA" id="ARBA00004922"/>
    </source>
</evidence>
<dbReference type="CDD" id="cd00899">
    <property type="entry name" value="b4GalT"/>
    <property type="match status" value="1"/>
</dbReference>
<evidence type="ECO:0000259" key="19">
    <source>
        <dbReference type="Pfam" id="PF02709"/>
    </source>
</evidence>
<keyword evidence="22" id="KW-1185">Reference proteome</keyword>
<comment type="pathway">
    <text evidence="3 17">Protein modification; protein glycosylation.</text>
</comment>
<evidence type="ECO:0000256" key="7">
    <source>
        <dbReference type="ARBA" id="ARBA00022692"/>
    </source>
</evidence>
<feature type="domain" description="Galactosyltransferase C-terminal" evidence="19">
    <location>
        <begin position="222"/>
        <end position="298"/>
    </location>
</feature>
<evidence type="ECO:0000256" key="18">
    <source>
        <dbReference type="SAM" id="MobiDB-lite"/>
    </source>
</evidence>
<comment type="catalytic activity">
    <reaction evidence="16">
        <text>N-acetyl-D-glucosamine + UDP-alpha-D-galactose = beta-D-galactosyl-(1-&gt;4)-N-acetyl-D-glucosamine + UDP + H(+)</text>
        <dbReference type="Rhea" id="RHEA:17745"/>
        <dbReference type="ChEBI" id="CHEBI:15378"/>
        <dbReference type="ChEBI" id="CHEBI:58223"/>
        <dbReference type="ChEBI" id="CHEBI:60152"/>
        <dbReference type="ChEBI" id="CHEBI:66914"/>
        <dbReference type="ChEBI" id="CHEBI:506227"/>
        <dbReference type="EC" id="2.4.1.90"/>
    </reaction>
    <physiologicalReaction direction="left-to-right" evidence="16">
        <dbReference type="Rhea" id="RHEA:17746"/>
    </physiologicalReaction>
</comment>
<evidence type="ECO:0000256" key="6">
    <source>
        <dbReference type="ARBA" id="ARBA00022679"/>
    </source>
</evidence>
<evidence type="ECO:0000256" key="2">
    <source>
        <dbReference type="ARBA" id="ARBA00004323"/>
    </source>
</evidence>
<feature type="compositionally biased region" description="Low complexity" evidence="18">
    <location>
        <begin position="367"/>
        <end position="386"/>
    </location>
</feature>
<feature type="domain" description="Galactosyltransferase N-terminal" evidence="20">
    <location>
        <begin position="84"/>
        <end position="217"/>
    </location>
</feature>
<keyword evidence="5 17" id="KW-0328">Glycosyltransferase</keyword>
<comment type="subcellular location">
    <subcellularLocation>
        <location evidence="2 17">Golgi apparatus membrane</location>
        <topology evidence="2 17">Single-pass type II membrane protein</topology>
    </subcellularLocation>
</comment>
<evidence type="ECO:0000256" key="16">
    <source>
        <dbReference type="ARBA" id="ARBA00049413"/>
    </source>
</evidence>
<name>A0AAV6PPF1_SOLSE</name>
<dbReference type="AlphaFoldDB" id="A0AAV6PPF1"/>
<evidence type="ECO:0000256" key="13">
    <source>
        <dbReference type="ARBA" id="ARBA00023157"/>
    </source>
</evidence>
<dbReference type="FunFam" id="3.90.550.10:FF:000028">
    <property type="entry name" value="beta-1,4-galactosyltransferase 1"/>
    <property type="match status" value="1"/>
</dbReference>
<accession>A0AAV6PPF1</accession>
<keyword evidence="8 17" id="KW-0479">Metal-binding</keyword>
<dbReference type="GO" id="GO:0005975">
    <property type="term" value="P:carbohydrate metabolic process"/>
    <property type="evidence" value="ECO:0007669"/>
    <property type="project" value="InterPro"/>
</dbReference>
<evidence type="ECO:0000256" key="11">
    <source>
        <dbReference type="ARBA" id="ARBA00023034"/>
    </source>
</evidence>
<dbReference type="GO" id="GO:0046872">
    <property type="term" value="F:metal ion binding"/>
    <property type="evidence" value="ECO:0007669"/>
    <property type="project" value="UniProtKB-UniRule"/>
</dbReference>
<dbReference type="InterPro" id="IPR027995">
    <property type="entry name" value="Galactosyl_T_N"/>
</dbReference>
<evidence type="ECO:0000256" key="8">
    <source>
        <dbReference type="ARBA" id="ARBA00022723"/>
    </source>
</evidence>
<evidence type="ECO:0000256" key="14">
    <source>
        <dbReference type="ARBA" id="ARBA00023180"/>
    </source>
</evidence>
<dbReference type="EMBL" id="JAGKHQ010000269">
    <property type="protein sequence ID" value="KAG7470379.1"/>
    <property type="molecule type" value="Genomic_DNA"/>
</dbReference>
<gene>
    <name evidence="21" type="ORF">JOB18_033722</name>
</gene>
<keyword evidence="14 17" id="KW-0325">Glycoprotein</keyword>
<protein>
    <recommendedName>
        <fullName evidence="17">Beta-1,4-galactosyltransferase</fullName>
        <shortName evidence="17">Beta-1,4-GalTase</shortName>
        <ecNumber evidence="17">2.4.1.-</ecNumber>
    </recommendedName>
</protein>
<keyword evidence="10" id="KW-1133">Transmembrane helix</keyword>
<dbReference type="PANTHER" id="PTHR19300:SF34">
    <property type="entry name" value="BETA-1,4-GALACTOSYLTRANSFERASE"/>
    <property type="match status" value="1"/>
</dbReference>
<keyword evidence="11 17" id="KW-0333">Golgi apparatus</keyword>
<keyword evidence="9 17" id="KW-0735">Signal-anchor</keyword>
<dbReference type="GO" id="GO:0003945">
    <property type="term" value="F:N-acetyllactosamine synthase activity"/>
    <property type="evidence" value="ECO:0007669"/>
    <property type="project" value="UniProtKB-EC"/>
</dbReference>
<keyword evidence="7" id="KW-0812">Transmembrane</keyword>
<dbReference type="Pfam" id="PF13733">
    <property type="entry name" value="Glyco_transf_7N"/>
    <property type="match status" value="1"/>
</dbReference>
<comment type="function">
    <text evidence="17">Responsible for the synthesis of complex-type N-linked oligosaccharides in many glycoproteins as well as the carbohydrate moieties of glycolipids.</text>
</comment>
<evidence type="ECO:0000256" key="9">
    <source>
        <dbReference type="ARBA" id="ARBA00022968"/>
    </source>
</evidence>
<dbReference type="InterPro" id="IPR003859">
    <property type="entry name" value="Galactosyl_T"/>
</dbReference>
<dbReference type="EC" id="2.4.1.-" evidence="17"/>
<keyword evidence="6 17" id="KW-0808">Transferase</keyword>
<evidence type="ECO:0000256" key="5">
    <source>
        <dbReference type="ARBA" id="ARBA00022676"/>
    </source>
</evidence>
<comment type="caution">
    <text evidence="21">The sequence shown here is derived from an EMBL/GenBank/DDBJ whole genome shotgun (WGS) entry which is preliminary data.</text>
</comment>
<reference evidence="21 22" key="1">
    <citation type="journal article" date="2021" name="Sci. Rep.">
        <title>Chromosome anchoring in Senegalese sole (Solea senegalensis) reveals sex-associated markers and genome rearrangements in flatfish.</title>
        <authorList>
            <person name="Guerrero-Cozar I."/>
            <person name="Gomez-Garrido J."/>
            <person name="Berbel C."/>
            <person name="Martinez-Blanch J.F."/>
            <person name="Alioto T."/>
            <person name="Claros M.G."/>
            <person name="Gagnaire P.A."/>
            <person name="Manchado M."/>
        </authorList>
    </citation>
    <scope>NUCLEOTIDE SEQUENCE [LARGE SCALE GENOMIC DNA]</scope>
    <source>
        <strain evidence="21">Sse05_10M</strain>
    </source>
</reference>
<keyword evidence="13" id="KW-1015">Disulfide bond</keyword>
<evidence type="ECO:0000313" key="22">
    <source>
        <dbReference type="Proteomes" id="UP000693946"/>
    </source>
</evidence>
<dbReference type="InterPro" id="IPR027791">
    <property type="entry name" value="Galactosyl_T_C"/>
</dbReference>
<comment type="cofactor">
    <cofactor evidence="1 17">
        <name>Mn(2+)</name>
        <dbReference type="ChEBI" id="CHEBI:29035"/>
    </cofactor>
</comment>
<dbReference type="Pfam" id="PF02709">
    <property type="entry name" value="Glyco_transf_7C"/>
    <property type="match status" value="1"/>
</dbReference>
<keyword evidence="15 17" id="KW-0464">Manganese</keyword>
<comment type="similarity">
    <text evidence="4 17">Belongs to the glycosyltransferase 7 family.</text>
</comment>
<evidence type="ECO:0000313" key="21">
    <source>
        <dbReference type="EMBL" id="KAG7470379.1"/>
    </source>
</evidence>
<evidence type="ECO:0000256" key="4">
    <source>
        <dbReference type="ARBA" id="ARBA00005735"/>
    </source>
</evidence>
<evidence type="ECO:0000256" key="1">
    <source>
        <dbReference type="ARBA" id="ARBA00001936"/>
    </source>
</evidence>
<dbReference type="PANTHER" id="PTHR19300">
    <property type="entry name" value="BETA-1,4-GALACTOSYLTRANSFERASE"/>
    <property type="match status" value="1"/>
</dbReference>
<organism evidence="21 22">
    <name type="scientific">Solea senegalensis</name>
    <name type="common">Senegalese sole</name>
    <dbReference type="NCBI Taxonomy" id="28829"/>
    <lineage>
        <taxon>Eukaryota</taxon>
        <taxon>Metazoa</taxon>
        <taxon>Chordata</taxon>
        <taxon>Craniata</taxon>
        <taxon>Vertebrata</taxon>
        <taxon>Euteleostomi</taxon>
        <taxon>Actinopterygii</taxon>
        <taxon>Neopterygii</taxon>
        <taxon>Teleostei</taxon>
        <taxon>Neoteleostei</taxon>
        <taxon>Acanthomorphata</taxon>
        <taxon>Carangaria</taxon>
        <taxon>Pleuronectiformes</taxon>
        <taxon>Pleuronectoidei</taxon>
        <taxon>Soleidae</taxon>
        <taxon>Solea</taxon>
    </lineage>
</organism>
<proteinExistence type="inferred from homology"/>
<evidence type="ECO:0000256" key="17">
    <source>
        <dbReference type="RuleBase" id="RU368121"/>
    </source>
</evidence>
<evidence type="ECO:0000259" key="20">
    <source>
        <dbReference type="Pfam" id="PF13733"/>
    </source>
</evidence>
<dbReference type="GO" id="GO:0032580">
    <property type="term" value="C:Golgi cisterna membrane"/>
    <property type="evidence" value="ECO:0007669"/>
    <property type="project" value="UniProtKB-UniRule"/>
</dbReference>
<evidence type="ECO:0000256" key="12">
    <source>
        <dbReference type="ARBA" id="ARBA00023136"/>
    </source>
</evidence>
<sequence>MVTIQSKWRYFFMFLGIQLVVMALLSREGYQKRVTYFIRIFRKPDSTSASGRNHSAGGLSGGDVYANLSHLPRAHRHGDDMPYCPKTSPLTGGPIHVGFPSGLSLAEVERKNPLVVRGGRYRPPDCEARHRTAIIIPHRHREHHLKFLLYYLHPFLQRQQLSYGVYIIHQAGNYTFNRAKLMNVGFREAMREEDWDCLFFHDVDLIPEDDRNMYVCDSNPKHAAVAMDKFGYKLPYKMYFGGVSALTPLHYLKMNGFPNNYWGWGGEDDDIGLRVTLAGMYITRPSLQVGRYKMIKHKLDKGNDVNPKRFNMLTKTRHTWKLDGMNTAEYEIMSRHHLPLYTNITVHIGTEEGLHPHAPAAPPNNPAAPSNNAAAPPNPASSSQQCSSFQQPCSSSQLCSSSQQPCSSSQQPCSSSPQPCSQSSGQTQVTPRSSCFMVTLFQQHHPLTDPPQSVLLIHQSRCC</sequence>
<dbReference type="Proteomes" id="UP000693946">
    <property type="component" value="Unassembled WGS sequence"/>
</dbReference>
<feature type="region of interest" description="Disordered" evidence="18">
    <location>
        <begin position="353"/>
        <end position="386"/>
    </location>
</feature>
<evidence type="ECO:0000256" key="10">
    <source>
        <dbReference type="ARBA" id="ARBA00022989"/>
    </source>
</evidence>
<evidence type="ECO:0000256" key="15">
    <source>
        <dbReference type="ARBA" id="ARBA00023211"/>
    </source>
</evidence>
<dbReference type="GO" id="GO:0000139">
    <property type="term" value="C:Golgi membrane"/>
    <property type="evidence" value="ECO:0007669"/>
    <property type="project" value="UniProtKB-SubCell"/>
</dbReference>